<protein>
    <submittedName>
        <fullName evidence="1">Uncharacterized protein</fullName>
    </submittedName>
</protein>
<evidence type="ECO:0000313" key="1">
    <source>
        <dbReference type="EMBL" id="PIM50634.1"/>
    </source>
</evidence>
<proteinExistence type="predicted"/>
<dbReference type="EMBL" id="PEOG01000113">
    <property type="protein sequence ID" value="PIM50634.1"/>
    <property type="molecule type" value="Genomic_DNA"/>
</dbReference>
<evidence type="ECO:0000313" key="2">
    <source>
        <dbReference type="Proteomes" id="UP000231501"/>
    </source>
</evidence>
<dbReference type="AlphaFoldDB" id="A0A2G9C4S0"/>
<comment type="caution">
    <text evidence="1">The sequence shown here is derived from an EMBL/GenBank/DDBJ whole genome shotgun (WGS) entry which is preliminary data.</text>
</comment>
<dbReference type="OrthoDB" id="9155471at2"/>
<dbReference type="Proteomes" id="UP000231501">
    <property type="component" value="Unassembled WGS sequence"/>
</dbReference>
<gene>
    <name evidence="1" type="ORF">CS062_23965</name>
</gene>
<organism evidence="1 2">
    <name type="scientific">Roseateles chitinivorans</name>
    <dbReference type="NCBI Taxonomy" id="2917965"/>
    <lineage>
        <taxon>Bacteria</taxon>
        <taxon>Pseudomonadati</taxon>
        <taxon>Pseudomonadota</taxon>
        <taxon>Betaproteobacteria</taxon>
        <taxon>Burkholderiales</taxon>
        <taxon>Sphaerotilaceae</taxon>
        <taxon>Roseateles</taxon>
    </lineage>
</organism>
<keyword evidence="2" id="KW-1185">Reference proteome</keyword>
<reference evidence="1 2" key="1">
    <citation type="submission" date="2017-11" db="EMBL/GenBank/DDBJ databases">
        <title>Draft genome sequence of Mitsuaria sp. HWN-4.</title>
        <authorList>
            <person name="Gundlapally S.R."/>
        </authorList>
    </citation>
    <scope>NUCLEOTIDE SEQUENCE [LARGE SCALE GENOMIC DNA]</scope>
    <source>
        <strain evidence="1 2">HWN-4</strain>
    </source>
</reference>
<name>A0A2G9C4S0_9BURK</name>
<sequence>MPADRDDAPGGAAECLRGRLCRERVDAGSKSERLAVLLVVADGDRVVLRRAGANPFRDPELEALEGRVLIVEGERRTHYFLVRRYTVCEDDAPSADDRNG</sequence>
<dbReference type="RefSeq" id="WP_099864311.1">
    <property type="nucleotide sequence ID" value="NZ_PEOG01000113.1"/>
</dbReference>
<accession>A0A2G9C4S0</accession>